<feature type="domain" description="Signal transduction histidine kinase subgroup 3 dimerisation and phosphoacceptor" evidence="5">
    <location>
        <begin position="471"/>
        <end position="538"/>
    </location>
</feature>
<evidence type="ECO:0000256" key="4">
    <source>
        <dbReference type="SAM" id="Phobius"/>
    </source>
</evidence>
<evidence type="ECO:0000256" key="3">
    <source>
        <dbReference type="ARBA" id="ARBA00023012"/>
    </source>
</evidence>
<feature type="transmembrane region" description="Helical" evidence="4">
    <location>
        <begin position="313"/>
        <end position="330"/>
    </location>
</feature>
<dbReference type="Gene3D" id="3.30.565.10">
    <property type="entry name" value="Histidine kinase-like ATPase, C-terminal domain"/>
    <property type="match status" value="1"/>
</dbReference>
<feature type="transmembrane region" description="Helical" evidence="4">
    <location>
        <begin position="187"/>
        <end position="212"/>
    </location>
</feature>
<dbReference type="AlphaFoldDB" id="A0A4P7GJU0"/>
<dbReference type="KEGG" id="noy:EXE57_08175"/>
<keyword evidence="4" id="KW-1133">Transmembrane helix</keyword>
<dbReference type="OrthoDB" id="227596at2"/>
<gene>
    <name evidence="6" type="ORF">EXE57_08175</name>
</gene>
<dbReference type="InterPro" id="IPR011712">
    <property type="entry name" value="Sig_transdc_His_kin_sub3_dim/P"/>
</dbReference>
<keyword evidence="7" id="KW-1185">Reference proteome</keyword>
<reference evidence="6 7" key="1">
    <citation type="submission" date="2019-03" db="EMBL/GenBank/DDBJ databases">
        <title>Three New Species of Nocardioides, Nocardioides euryhalodurans sp. nov., Nocardioides seonyuensis sp. nov. and Nocardioides eburneoflavus sp. nov., Iolated from Soil.</title>
        <authorList>
            <person name="Roh S.G."/>
            <person name="Lee C."/>
            <person name="Kim M.-K."/>
            <person name="Kim S.B."/>
        </authorList>
    </citation>
    <scope>NUCLEOTIDE SEQUENCE [LARGE SCALE GENOMIC DNA]</scope>
    <source>
        <strain evidence="6 7">MMS17-SY117</strain>
    </source>
</reference>
<proteinExistence type="predicted"/>
<feature type="transmembrane region" description="Helical" evidence="4">
    <location>
        <begin position="17"/>
        <end position="42"/>
    </location>
</feature>
<dbReference type="CDD" id="cd16917">
    <property type="entry name" value="HATPase_UhpB-NarQ-NarX-like"/>
    <property type="match status" value="1"/>
</dbReference>
<dbReference type="Pfam" id="PF07730">
    <property type="entry name" value="HisKA_3"/>
    <property type="match status" value="1"/>
</dbReference>
<dbReference type="InterPro" id="IPR036890">
    <property type="entry name" value="HATPase_C_sf"/>
</dbReference>
<keyword evidence="2 6" id="KW-0418">Kinase</keyword>
<feature type="transmembrane region" description="Helical" evidence="4">
    <location>
        <begin position="147"/>
        <end position="167"/>
    </location>
</feature>
<feature type="transmembrane region" description="Helical" evidence="4">
    <location>
        <begin position="224"/>
        <end position="244"/>
    </location>
</feature>
<keyword evidence="3" id="KW-0902">Two-component regulatory system</keyword>
<keyword evidence="4" id="KW-0812">Transmembrane</keyword>
<dbReference type="Gene3D" id="1.20.5.1930">
    <property type="match status" value="1"/>
</dbReference>
<dbReference type="EMBL" id="CP038267">
    <property type="protein sequence ID" value="QBR92266.1"/>
    <property type="molecule type" value="Genomic_DNA"/>
</dbReference>
<dbReference type="PANTHER" id="PTHR24421">
    <property type="entry name" value="NITRATE/NITRITE SENSOR PROTEIN NARX-RELATED"/>
    <property type="match status" value="1"/>
</dbReference>
<feature type="transmembrane region" description="Helical" evidence="4">
    <location>
        <begin position="78"/>
        <end position="102"/>
    </location>
</feature>
<evidence type="ECO:0000313" key="7">
    <source>
        <dbReference type="Proteomes" id="UP000294894"/>
    </source>
</evidence>
<feature type="transmembrane region" description="Helical" evidence="4">
    <location>
        <begin position="108"/>
        <end position="135"/>
    </location>
</feature>
<dbReference type="GO" id="GO:0016020">
    <property type="term" value="C:membrane"/>
    <property type="evidence" value="ECO:0007669"/>
    <property type="project" value="InterPro"/>
</dbReference>
<evidence type="ECO:0000313" key="6">
    <source>
        <dbReference type="EMBL" id="QBR92266.1"/>
    </source>
</evidence>
<dbReference type="Proteomes" id="UP000294894">
    <property type="component" value="Chromosome"/>
</dbReference>
<evidence type="ECO:0000256" key="2">
    <source>
        <dbReference type="ARBA" id="ARBA00022777"/>
    </source>
</evidence>
<feature type="transmembrane region" description="Helical" evidence="4">
    <location>
        <begin position="282"/>
        <end position="307"/>
    </location>
</feature>
<dbReference type="GO" id="GO:0000155">
    <property type="term" value="F:phosphorelay sensor kinase activity"/>
    <property type="evidence" value="ECO:0007669"/>
    <property type="project" value="InterPro"/>
</dbReference>
<keyword evidence="1" id="KW-0808">Transferase</keyword>
<keyword evidence="4" id="KW-0472">Membrane</keyword>
<evidence type="ECO:0000256" key="1">
    <source>
        <dbReference type="ARBA" id="ARBA00022679"/>
    </source>
</evidence>
<organism evidence="6 7">
    <name type="scientific">Nocardioides euryhalodurans</name>
    <dbReference type="NCBI Taxonomy" id="2518370"/>
    <lineage>
        <taxon>Bacteria</taxon>
        <taxon>Bacillati</taxon>
        <taxon>Actinomycetota</taxon>
        <taxon>Actinomycetes</taxon>
        <taxon>Propionibacteriales</taxon>
        <taxon>Nocardioidaceae</taxon>
        <taxon>Nocardioides</taxon>
    </lineage>
</organism>
<sequence length="667" mass="69940">MRGWDAMVEDRGRRRTAIVLATLGGILVLVVVAAVLASGASWGAVVDSYTVTNCVLGVAFLASGVPPTWATRNPVGPLLLCAGLAHLLSAAATAMALLGLAADWPDTWLQVLSTVVIGPWQLGVGLLFPLALLLFPDGALPGPRWRWLAVVVIGCGLAQAVTGVLSQGTPYSVDATHDSALSVGLELPGYVVTALGIMTTGSFIAVVGSLVLRYRRGDARTRRQLLWPVAALLLILALNVQRVVTGDGPVLLLLAGALVPVAIAVAIVRDELFDIELVISRALLWGLSVAGVVAAYVVLVSLLARLFPTAESRWGPVVAALAVALLFAPLHRLVRRAVDRAFYGMRADPAAAAWTVGRGFGRDHGVPVVLEQACSTLRLPGLLLLDPAGRTLAAAGAVGGGPTAEIVLDHREGALGRLVVALRPGERRLHEADRRTLELIAMPLAVALVALALEEQVRQARAATVEAAEAERRHLSRELHDGVGPVLTSVAFRADAAANVMRTEPERAAELLAEIGAEVRGALDDVRRIVHDLTPVELGQGGLSEALRQRVAGWPPGAGTTVELELPEQLPVLTPAVERAAYRILTEALTNVLRHSDGRRCRVAVTANGVLGLSVDDDGRPPSSWTPGVGLRSLRDRAEELGGGASAGPFEGGWLVSAWLPLDPGPS</sequence>
<dbReference type="GO" id="GO:0046983">
    <property type="term" value="F:protein dimerization activity"/>
    <property type="evidence" value="ECO:0007669"/>
    <property type="project" value="InterPro"/>
</dbReference>
<dbReference type="InterPro" id="IPR050482">
    <property type="entry name" value="Sensor_HK_TwoCompSys"/>
</dbReference>
<name>A0A4P7GJU0_9ACTN</name>
<accession>A0A4P7GJU0</accession>
<dbReference type="SUPFAM" id="SSF55874">
    <property type="entry name" value="ATPase domain of HSP90 chaperone/DNA topoisomerase II/histidine kinase"/>
    <property type="match status" value="1"/>
</dbReference>
<feature type="transmembrane region" description="Helical" evidence="4">
    <location>
        <begin position="250"/>
        <end position="270"/>
    </location>
</feature>
<feature type="transmembrane region" description="Helical" evidence="4">
    <location>
        <begin position="48"/>
        <end position="66"/>
    </location>
</feature>
<evidence type="ECO:0000259" key="5">
    <source>
        <dbReference type="Pfam" id="PF07730"/>
    </source>
</evidence>
<protein>
    <submittedName>
        <fullName evidence="6">Sensor histidine kinase</fullName>
    </submittedName>
</protein>